<dbReference type="InterPro" id="IPR017871">
    <property type="entry name" value="ABC_transporter-like_CS"/>
</dbReference>
<dbReference type="PROSITE" id="PS50893">
    <property type="entry name" value="ABC_TRANSPORTER_2"/>
    <property type="match status" value="1"/>
</dbReference>
<dbReference type="PANTHER" id="PTHR43297:SF2">
    <property type="entry name" value="DIPEPTIDE TRANSPORT ATP-BINDING PROTEIN DPPD"/>
    <property type="match status" value="1"/>
</dbReference>
<dbReference type="InterPro" id="IPR003593">
    <property type="entry name" value="AAA+_ATPase"/>
</dbReference>
<dbReference type="CDD" id="cd03257">
    <property type="entry name" value="ABC_NikE_OppD_transporters"/>
    <property type="match status" value="1"/>
</dbReference>
<comment type="similarity">
    <text evidence="2">Belongs to the ABC transporter superfamily.</text>
</comment>
<evidence type="ECO:0000256" key="6">
    <source>
        <dbReference type="ARBA" id="ARBA00022840"/>
    </source>
</evidence>
<dbReference type="InterPro" id="IPR013563">
    <property type="entry name" value="Oligopep_ABC_C"/>
</dbReference>
<dbReference type="RefSeq" id="WP_219157095.1">
    <property type="nucleotide sequence ID" value="NZ_JAHWQX010000001.1"/>
</dbReference>
<protein>
    <submittedName>
        <fullName evidence="10">ABC transporter ATP-binding protein</fullName>
    </submittedName>
</protein>
<keyword evidence="3" id="KW-0813">Transport</keyword>
<feature type="domain" description="ABC transporter" evidence="9">
    <location>
        <begin position="38"/>
        <end position="284"/>
    </location>
</feature>
<dbReference type="InterPro" id="IPR050388">
    <property type="entry name" value="ABC_Ni/Peptide_Import"/>
</dbReference>
<dbReference type="SMART" id="SM00382">
    <property type="entry name" value="AAA"/>
    <property type="match status" value="1"/>
</dbReference>
<dbReference type="Pfam" id="PF00005">
    <property type="entry name" value="ABC_tran"/>
    <property type="match status" value="1"/>
</dbReference>
<keyword evidence="4" id="KW-1003">Cell membrane</keyword>
<accession>A0ABS6WIS2</accession>
<keyword evidence="11" id="KW-1185">Reference proteome</keyword>
<keyword evidence="5" id="KW-0547">Nucleotide-binding</keyword>
<evidence type="ECO:0000256" key="2">
    <source>
        <dbReference type="ARBA" id="ARBA00005417"/>
    </source>
</evidence>
<evidence type="ECO:0000313" key="10">
    <source>
        <dbReference type="EMBL" id="MBW3095690.1"/>
    </source>
</evidence>
<evidence type="ECO:0000256" key="8">
    <source>
        <dbReference type="SAM" id="MobiDB-lite"/>
    </source>
</evidence>
<dbReference type="GO" id="GO:0005524">
    <property type="term" value="F:ATP binding"/>
    <property type="evidence" value="ECO:0007669"/>
    <property type="project" value="UniProtKB-KW"/>
</dbReference>
<evidence type="ECO:0000256" key="5">
    <source>
        <dbReference type="ARBA" id="ARBA00022741"/>
    </source>
</evidence>
<proteinExistence type="inferred from homology"/>
<evidence type="ECO:0000256" key="1">
    <source>
        <dbReference type="ARBA" id="ARBA00004417"/>
    </source>
</evidence>
<dbReference type="InterPro" id="IPR003439">
    <property type="entry name" value="ABC_transporter-like_ATP-bd"/>
</dbReference>
<evidence type="ECO:0000256" key="4">
    <source>
        <dbReference type="ARBA" id="ARBA00022475"/>
    </source>
</evidence>
<reference evidence="10" key="1">
    <citation type="submission" date="2021-07" db="EMBL/GenBank/DDBJ databases">
        <title>Pseudohoeflea marina sp. nov. a polyhydroxyalcanoate-producing bacterium.</title>
        <authorList>
            <person name="Zheng W."/>
            <person name="Yu S."/>
            <person name="Huang Y."/>
        </authorList>
    </citation>
    <scope>NUCLEOTIDE SEQUENCE</scope>
    <source>
        <strain evidence="10">DP4N28-3</strain>
    </source>
</reference>
<dbReference type="NCBIfam" id="TIGR01727">
    <property type="entry name" value="oligo_HPY"/>
    <property type="match status" value="1"/>
</dbReference>
<evidence type="ECO:0000256" key="7">
    <source>
        <dbReference type="ARBA" id="ARBA00023136"/>
    </source>
</evidence>
<organism evidence="10 11">
    <name type="scientific">Pseudohoeflea coraliihabitans</name>
    <dbReference type="NCBI Taxonomy" id="2860393"/>
    <lineage>
        <taxon>Bacteria</taxon>
        <taxon>Pseudomonadati</taxon>
        <taxon>Pseudomonadota</taxon>
        <taxon>Alphaproteobacteria</taxon>
        <taxon>Hyphomicrobiales</taxon>
        <taxon>Rhizobiaceae</taxon>
        <taxon>Pseudohoeflea</taxon>
    </lineage>
</organism>
<sequence length="361" mass="39049">MIDGAETVPERSAGAERSTRQPAGGPVAQSDTAAPPLLEVRNLKVAFGAVPVVSGVSFTVHQGEVVGIVGESGSGKSVSALALMRLLPRHAHISAERMNFCGEDLLSADRRRYEQLRGADIAMIFQEPMTALNPVLTVGEQIAETLRRHERLGRRQARARAIDALARVGIPAPARRVDDYPHQMSGGMRQRAMIAMALACQPRVLIADEPTTALDVTIQAQILELLQDLQEEFQMGTVMITHDLGVVSSFADRVMIMYAGQVVEDASAAQAFASPKHPYTEGLLASIPLSQSDVDRLYAIPGAVPPPFDLPPGCRFEPRCAASRPPCREARPVLYPCGDDHRVACIRPTGYVFPDRGECNE</sequence>
<dbReference type="EMBL" id="JAHWQX010000001">
    <property type="protein sequence ID" value="MBW3095690.1"/>
    <property type="molecule type" value="Genomic_DNA"/>
</dbReference>
<evidence type="ECO:0000313" key="11">
    <source>
        <dbReference type="Proteomes" id="UP001430804"/>
    </source>
</evidence>
<dbReference type="Pfam" id="PF08352">
    <property type="entry name" value="oligo_HPY"/>
    <property type="match status" value="1"/>
</dbReference>
<gene>
    <name evidence="10" type="ORF">KY465_00195</name>
</gene>
<name>A0ABS6WIS2_9HYPH</name>
<evidence type="ECO:0000259" key="9">
    <source>
        <dbReference type="PROSITE" id="PS50893"/>
    </source>
</evidence>
<comment type="subcellular location">
    <subcellularLocation>
        <location evidence="1">Cell inner membrane</location>
        <topology evidence="1">Peripheral membrane protein</topology>
    </subcellularLocation>
</comment>
<feature type="region of interest" description="Disordered" evidence="8">
    <location>
        <begin position="1"/>
        <end position="33"/>
    </location>
</feature>
<keyword evidence="6 10" id="KW-0067">ATP-binding</keyword>
<dbReference type="PROSITE" id="PS00211">
    <property type="entry name" value="ABC_TRANSPORTER_1"/>
    <property type="match status" value="1"/>
</dbReference>
<keyword evidence="7" id="KW-0472">Membrane</keyword>
<evidence type="ECO:0000256" key="3">
    <source>
        <dbReference type="ARBA" id="ARBA00022448"/>
    </source>
</evidence>
<dbReference type="Proteomes" id="UP001430804">
    <property type="component" value="Unassembled WGS sequence"/>
</dbReference>
<comment type="caution">
    <text evidence="10">The sequence shown here is derived from an EMBL/GenBank/DDBJ whole genome shotgun (WGS) entry which is preliminary data.</text>
</comment>
<dbReference type="PANTHER" id="PTHR43297">
    <property type="entry name" value="OLIGOPEPTIDE TRANSPORT ATP-BINDING PROTEIN APPD"/>
    <property type="match status" value="1"/>
</dbReference>